<dbReference type="Gene3D" id="2.40.30.170">
    <property type="match status" value="1"/>
</dbReference>
<organism evidence="13 14">
    <name type="scientific">Halomonas huangheensis</name>
    <dbReference type="NCBI Taxonomy" id="1178482"/>
    <lineage>
        <taxon>Bacteria</taxon>
        <taxon>Pseudomonadati</taxon>
        <taxon>Pseudomonadota</taxon>
        <taxon>Gammaproteobacteria</taxon>
        <taxon>Oceanospirillales</taxon>
        <taxon>Halomonadaceae</taxon>
        <taxon>Halomonas</taxon>
    </lineage>
</organism>
<keyword evidence="8 9" id="KW-0472">Membrane</keyword>
<dbReference type="SUPFAM" id="SSF111369">
    <property type="entry name" value="HlyD-like secretion proteins"/>
    <property type="match status" value="1"/>
</dbReference>
<dbReference type="Proteomes" id="UP000019113">
    <property type="component" value="Unassembled WGS sequence"/>
</dbReference>
<protein>
    <recommendedName>
        <fullName evidence="9">Membrane fusion protein (MFP) family protein</fullName>
    </recommendedName>
</protein>
<evidence type="ECO:0000256" key="8">
    <source>
        <dbReference type="ARBA" id="ARBA00023136"/>
    </source>
</evidence>
<sequence length="475" mass="52924">MASKSAEQRGFEGVGKVSRKGSKVFRPFIDRIFARRVSGAHLNRDWASDTDWARMQQDPLRARLMLYTVLVAMVVLIVWACFAPVDEVTRGVGSVIPSTQLQRVQSFDGGVVDEILVHEGDAVEAGQLLMRIDSTRFLSTFNENRVQAEALEARAERLRALATGTQFQPLDDLIQRAPKIVERERDLYNSSMETLDEQRQILRERLEQRRAELNEAISRRDTAGRELGMASQELNMTRPLLQSGAVSEVEILRLQRDVSRASGERNQAAAQVSRLESAIDEAEGELREVDSQARTEWRQELTATLGELAALDESSSGLQDRVRLAEIRSPVDGLVQRLTINTLGGVVQPGQEVVEIVPTDDTLVVEARIAPQDIAFLRPGLPATIKLTAYDFSIYGGLSAQLEHISASTTTDEEGNTFYRVRVRTVESEEETVKEALDVIPGMTAQVDILTGKRTVMQFLLKPVLRAWSNALGER</sequence>
<gene>
    <name evidence="13" type="ORF">BJB45_17280</name>
</gene>
<dbReference type="PANTHER" id="PTHR30386:SF26">
    <property type="entry name" value="TRANSPORT PROTEIN COMB"/>
    <property type="match status" value="1"/>
</dbReference>
<reference evidence="13 14" key="1">
    <citation type="submission" date="2013-08" db="EMBL/GenBank/DDBJ databases">
        <title>draft genome of Halomonas huanghegensis, strain BJGMM-B45T.</title>
        <authorList>
            <person name="Miao C."/>
            <person name="Wan Y."/>
            <person name="Jin W."/>
        </authorList>
    </citation>
    <scope>NUCLEOTIDE SEQUENCE [LARGE SCALE GENOMIC DNA]</scope>
    <source>
        <strain evidence="13 14">BJGMM-B45</strain>
    </source>
</reference>
<dbReference type="KEGG" id="hhu:AR456_09425"/>
<evidence type="ECO:0000256" key="9">
    <source>
        <dbReference type="RuleBase" id="RU365093"/>
    </source>
</evidence>
<comment type="similarity">
    <text evidence="2 9">Belongs to the membrane fusion protein (MFP) (TC 8.A.1) family.</text>
</comment>
<comment type="caution">
    <text evidence="13">The sequence shown here is derived from an EMBL/GenBank/DDBJ whole genome shotgun (WGS) entry which is preliminary data.</text>
</comment>
<dbReference type="STRING" id="1178482.AR456_09425"/>
<dbReference type="AlphaFoldDB" id="W1NBU0"/>
<dbReference type="InterPro" id="IPR050739">
    <property type="entry name" value="MFP"/>
</dbReference>
<evidence type="ECO:0000256" key="3">
    <source>
        <dbReference type="ARBA" id="ARBA00022448"/>
    </source>
</evidence>
<keyword evidence="3 9" id="KW-0813">Transport</keyword>
<evidence type="ECO:0000259" key="12">
    <source>
        <dbReference type="Pfam" id="PF26002"/>
    </source>
</evidence>
<dbReference type="Gene3D" id="2.40.50.100">
    <property type="match status" value="1"/>
</dbReference>
<feature type="coiled-coil region" evidence="10">
    <location>
        <begin position="265"/>
        <end position="292"/>
    </location>
</feature>
<feature type="transmembrane region" description="Helical" evidence="9">
    <location>
        <begin position="64"/>
        <end position="85"/>
    </location>
</feature>
<dbReference type="PATRIC" id="fig|1178482.3.peg.716"/>
<evidence type="ECO:0000256" key="10">
    <source>
        <dbReference type="SAM" id="Coils"/>
    </source>
</evidence>
<evidence type="ECO:0000256" key="6">
    <source>
        <dbReference type="ARBA" id="ARBA00022692"/>
    </source>
</evidence>
<dbReference type="PRINTS" id="PR01490">
    <property type="entry name" value="RTXTOXIND"/>
</dbReference>
<dbReference type="InterPro" id="IPR058982">
    <property type="entry name" value="Beta-barrel_AprE"/>
</dbReference>
<dbReference type="eggNOG" id="COG0845">
    <property type="taxonomic scope" value="Bacteria"/>
</dbReference>
<keyword evidence="14" id="KW-1185">Reference proteome</keyword>
<dbReference type="Pfam" id="PF26002">
    <property type="entry name" value="Beta-barrel_AprE"/>
    <property type="match status" value="1"/>
</dbReference>
<feature type="domain" description="AprE-like beta-barrel" evidence="12">
    <location>
        <begin position="363"/>
        <end position="452"/>
    </location>
</feature>
<evidence type="ECO:0000259" key="11">
    <source>
        <dbReference type="Pfam" id="PF25994"/>
    </source>
</evidence>
<dbReference type="NCBIfam" id="TIGR01843">
    <property type="entry name" value="type_I_hlyD"/>
    <property type="match status" value="1"/>
</dbReference>
<evidence type="ECO:0000256" key="7">
    <source>
        <dbReference type="ARBA" id="ARBA00022989"/>
    </source>
</evidence>
<dbReference type="EMBL" id="AVBC01000014">
    <property type="protein sequence ID" value="ERL53027.1"/>
    <property type="molecule type" value="Genomic_DNA"/>
</dbReference>
<feature type="coiled-coil region" evidence="10">
    <location>
        <begin position="192"/>
        <end position="223"/>
    </location>
</feature>
<evidence type="ECO:0000313" key="13">
    <source>
        <dbReference type="EMBL" id="ERL53027.1"/>
    </source>
</evidence>
<keyword evidence="6 9" id="KW-0812">Transmembrane</keyword>
<dbReference type="InterPro" id="IPR058781">
    <property type="entry name" value="HH_AprE-like"/>
</dbReference>
<dbReference type="OrthoDB" id="9775513at2"/>
<evidence type="ECO:0000256" key="4">
    <source>
        <dbReference type="ARBA" id="ARBA00022475"/>
    </source>
</evidence>
<keyword evidence="4 9" id="KW-1003">Cell membrane</keyword>
<feature type="domain" description="AprE-like long alpha-helical hairpin" evidence="11">
    <location>
        <begin position="140"/>
        <end position="321"/>
    </location>
</feature>
<keyword evidence="5 9" id="KW-0997">Cell inner membrane</keyword>
<evidence type="ECO:0000256" key="1">
    <source>
        <dbReference type="ARBA" id="ARBA00004377"/>
    </source>
</evidence>
<evidence type="ECO:0000256" key="2">
    <source>
        <dbReference type="ARBA" id="ARBA00009477"/>
    </source>
</evidence>
<accession>W1NBU0</accession>
<evidence type="ECO:0000256" key="5">
    <source>
        <dbReference type="ARBA" id="ARBA00022519"/>
    </source>
</evidence>
<dbReference type="PANTHER" id="PTHR30386">
    <property type="entry name" value="MEMBRANE FUSION SUBUNIT OF EMRAB-TOLC MULTIDRUG EFFLUX PUMP"/>
    <property type="match status" value="1"/>
</dbReference>
<dbReference type="InterPro" id="IPR010129">
    <property type="entry name" value="T1SS_HlyD"/>
</dbReference>
<comment type="subcellular location">
    <subcellularLocation>
        <location evidence="1 9">Cell inner membrane</location>
        <topology evidence="1 9">Single-pass membrane protein</topology>
    </subcellularLocation>
</comment>
<dbReference type="GO" id="GO:0015031">
    <property type="term" value="P:protein transport"/>
    <property type="evidence" value="ECO:0007669"/>
    <property type="project" value="InterPro"/>
</dbReference>
<keyword evidence="10" id="KW-0175">Coiled coil</keyword>
<dbReference type="Pfam" id="PF25994">
    <property type="entry name" value="HH_AprE"/>
    <property type="match status" value="1"/>
</dbReference>
<keyword evidence="7 9" id="KW-1133">Transmembrane helix</keyword>
<dbReference type="RefSeq" id="WP_021817657.1">
    <property type="nucleotide sequence ID" value="NZ_AVBC01000014.1"/>
</dbReference>
<dbReference type="GO" id="GO:0005886">
    <property type="term" value="C:plasma membrane"/>
    <property type="evidence" value="ECO:0007669"/>
    <property type="project" value="UniProtKB-SubCell"/>
</dbReference>
<evidence type="ECO:0000313" key="14">
    <source>
        <dbReference type="Proteomes" id="UP000019113"/>
    </source>
</evidence>
<proteinExistence type="inferred from homology"/>
<name>W1NBU0_9GAMM</name>